<name>A0AAJ0G6Y8_9PEZI</name>
<dbReference type="AlphaFoldDB" id="A0AAJ0G6Y8"/>
<comment type="caution">
    <text evidence="3">The sequence shown here is derived from an EMBL/GenBank/DDBJ whole genome shotgun (WGS) entry which is preliminary data.</text>
</comment>
<feature type="domain" description="DUF7587" evidence="2">
    <location>
        <begin position="94"/>
        <end position="197"/>
    </location>
</feature>
<keyword evidence="4" id="KW-1185">Reference proteome</keyword>
<evidence type="ECO:0000256" key="1">
    <source>
        <dbReference type="SAM" id="MobiDB-lite"/>
    </source>
</evidence>
<organism evidence="3 4">
    <name type="scientific">Extremus antarcticus</name>
    <dbReference type="NCBI Taxonomy" id="702011"/>
    <lineage>
        <taxon>Eukaryota</taxon>
        <taxon>Fungi</taxon>
        <taxon>Dikarya</taxon>
        <taxon>Ascomycota</taxon>
        <taxon>Pezizomycotina</taxon>
        <taxon>Dothideomycetes</taxon>
        <taxon>Dothideomycetidae</taxon>
        <taxon>Mycosphaerellales</taxon>
        <taxon>Extremaceae</taxon>
        <taxon>Extremus</taxon>
    </lineage>
</organism>
<evidence type="ECO:0000259" key="2">
    <source>
        <dbReference type="Pfam" id="PF24494"/>
    </source>
</evidence>
<feature type="compositionally biased region" description="Acidic residues" evidence="1">
    <location>
        <begin position="241"/>
        <end position="255"/>
    </location>
</feature>
<sequence>MDPNTFLTYETAASLLRPKISLASISAEDERSWARQWTPALGHLVPGSVLDELWDCSLMRTYDAVSGSPPHHIDSRMLARNARMRLDEEDTRIETLSKHADHTTRVDTPYISFTNRPQSLQELANWRETRNRGDQWIVVVDPRVRFELRLPIIRYSEEMTNYSIEPPYRGDYWRNHYLCLWEVTPEEVVGVWDWDDLRHESNWYEEIIMPAVNRYRENRNSNQPEQGNPQPDVYAERDSSDALDDTDDELYWSDSDDSYERVCDENWAGQVMKMYEDLRLD</sequence>
<dbReference type="EMBL" id="JAWDJX010000134">
    <property type="protein sequence ID" value="KAK3045916.1"/>
    <property type="molecule type" value="Genomic_DNA"/>
</dbReference>
<protein>
    <recommendedName>
        <fullName evidence="2">DUF7587 domain-containing protein</fullName>
    </recommendedName>
</protein>
<accession>A0AAJ0G6Y8</accession>
<feature type="compositionally biased region" description="Polar residues" evidence="1">
    <location>
        <begin position="220"/>
        <end position="229"/>
    </location>
</feature>
<gene>
    <name evidence="3" type="ORF">LTR09_012546</name>
</gene>
<evidence type="ECO:0000313" key="3">
    <source>
        <dbReference type="EMBL" id="KAK3045916.1"/>
    </source>
</evidence>
<reference evidence="3" key="1">
    <citation type="submission" date="2023-04" db="EMBL/GenBank/DDBJ databases">
        <title>Black Yeasts Isolated from many extreme environments.</title>
        <authorList>
            <person name="Coleine C."/>
            <person name="Stajich J.E."/>
            <person name="Selbmann L."/>
        </authorList>
    </citation>
    <scope>NUCLEOTIDE SEQUENCE</scope>
    <source>
        <strain evidence="3">CCFEE 5312</strain>
    </source>
</reference>
<proteinExistence type="predicted"/>
<evidence type="ECO:0000313" key="4">
    <source>
        <dbReference type="Proteomes" id="UP001271007"/>
    </source>
</evidence>
<feature type="region of interest" description="Disordered" evidence="1">
    <location>
        <begin position="218"/>
        <end position="255"/>
    </location>
</feature>
<dbReference type="Pfam" id="PF24494">
    <property type="entry name" value="DUF7587"/>
    <property type="match status" value="1"/>
</dbReference>
<dbReference type="InterPro" id="IPR056009">
    <property type="entry name" value="DUF7587"/>
</dbReference>
<dbReference type="Proteomes" id="UP001271007">
    <property type="component" value="Unassembled WGS sequence"/>
</dbReference>